<dbReference type="EMBL" id="LRBV02000001">
    <property type="status" value="NOT_ANNOTATED_CDS"/>
    <property type="molecule type" value="Genomic_DNA"/>
</dbReference>
<dbReference type="Gramene" id="QL01p028728:mrna">
    <property type="protein sequence ID" value="QL01p028728:mrna"/>
    <property type="gene ID" value="QL01p028728"/>
</dbReference>
<organism evidence="2 3">
    <name type="scientific">Quercus lobata</name>
    <name type="common">Valley oak</name>
    <dbReference type="NCBI Taxonomy" id="97700"/>
    <lineage>
        <taxon>Eukaryota</taxon>
        <taxon>Viridiplantae</taxon>
        <taxon>Streptophyta</taxon>
        <taxon>Embryophyta</taxon>
        <taxon>Tracheophyta</taxon>
        <taxon>Spermatophyta</taxon>
        <taxon>Magnoliopsida</taxon>
        <taxon>eudicotyledons</taxon>
        <taxon>Gunneridae</taxon>
        <taxon>Pentapetalae</taxon>
        <taxon>rosids</taxon>
        <taxon>fabids</taxon>
        <taxon>Fagales</taxon>
        <taxon>Fagaceae</taxon>
        <taxon>Quercus</taxon>
    </lineage>
</organism>
<keyword evidence="3" id="KW-1185">Reference proteome</keyword>
<keyword evidence="1" id="KW-0472">Membrane</keyword>
<accession>A0A7N2QXN4</accession>
<feature type="transmembrane region" description="Helical" evidence="1">
    <location>
        <begin position="114"/>
        <end position="132"/>
    </location>
</feature>
<keyword evidence="1" id="KW-0812">Transmembrane</keyword>
<dbReference type="EnsemblPlants" id="QL01p028728:mrna">
    <property type="protein sequence ID" value="QL01p028728:mrna"/>
    <property type="gene ID" value="QL01p028728"/>
</dbReference>
<keyword evidence="1" id="KW-1133">Transmembrane helix</keyword>
<proteinExistence type="predicted"/>
<dbReference type="Proteomes" id="UP000594261">
    <property type="component" value="Chromosome 1"/>
</dbReference>
<dbReference type="AlphaFoldDB" id="A0A7N2QXN4"/>
<evidence type="ECO:0000313" key="2">
    <source>
        <dbReference type="EnsemblPlants" id="QL01p028728:mrna"/>
    </source>
</evidence>
<name>A0A7N2QXN4_QUELO</name>
<evidence type="ECO:0000313" key="3">
    <source>
        <dbReference type="Proteomes" id="UP000594261"/>
    </source>
</evidence>
<dbReference type="PANTHER" id="PTHR34204:SF2">
    <property type="entry name" value="RNA-BINDING ASCH DOMAIN PROTEIN"/>
    <property type="match status" value="1"/>
</dbReference>
<reference evidence="2" key="2">
    <citation type="submission" date="2021-01" db="UniProtKB">
        <authorList>
            <consortium name="EnsemblPlants"/>
        </authorList>
    </citation>
    <scope>IDENTIFICATION</scope>
</reference>
<dbReference type="PANTHER" id="PTHR34204">
    <property type="entry name" value="RNA-BINDING ASCH DOMAIN PROTEIN"/>
    <property type="match status" value="1"/>
</dbReference>
<reference evidence="2 3" key="1">
    <citation type="journal article" date="2016" name="G3 (Bethesda)">
        <title>First Draft Assembly and Annotation of the Genome of a California Endemic Oak Quercus lobata Nee (Fagaceae).</title>
        <authorList>
            <person name="Sork V.L."/>
            <person name="Fitz-Gibbon S.T."/>
            <person name="Puiu D."/>
            <person name="Crepeau M."/>
            <person name="Gugger P.F."/>
            <person name="Sherman R."/>
            <person name="Stevens K."/>
            <person name="Langley C.H."/>
            <person name="Pellegrini M."/>
            <person name="Salzberg S.L."/>
        </authorList>
    </citation>
    <scope>NUCLEOTIDE SEQUENCE [LARGE SCALE GENOMIC DNA]</scope>
    <source>
        <strain evidence="2 3">cv. SW786</strain>
    </source>
</reference>
<dbReference type="InParanoid" id="A0A7N2QXN4"/>
<evidence type="ECO:0000256" key="1">
    <source>
        <dbReference type="SAM" id="Phobius"/>
    </source>
</evidence>
<protein>
    <submittedName>
        <fullName evidence="2">Uncharacterized protein</fullName>
    </submittedName>
</protein>
<sequence length="174" mass="19531">MKYPSEPVPQKDVHQYNSFTEMLGPESLAKVLPGVETLEEGELISLPFLLLMSQCLVSALLESINSKAFCRPDCGLKFIPEGSSLKQEENEWQKLVLDKRSKIVNMTSRNSNHVAISLSLIMIVIFLVMAATTRTCPLTSIRYLTYLEKILSLHNYRLGGLSDRVVGHSCAQMR</sequence>